<keyword evidence="2" id="KW-0540">Nuclease</keyword>
<comment type="caution">
    <text evidence="2">The sequence shown here is derived from an EMBL/GenBank/DDBJ whole genome shotgun (WGS) entry which is preliminary data.</text>
</comment>
<reference evidence="2" key="2">
    <citation type="journal article" date="2021" name="PeerJ">
        <title>Extensive microbial diversity within the chicken gut microbiome revealed by metagenomics and culture.</title>
        <authorList>
            <person name="Gilroy R."/>
            <person name="Ravi A."/>
            <person name="Getino M."/>
            <person name="Pursley I."/>
            <person name="Horton D.L."/>
            <person name="Alikhan N.F."/>
            <person name="Baker D."/>
            <person name="Gharbi K."/>
            <person name="Hall N."/>
            <person name="Watson M."/>
            <person name="Adriaenssens E.M."/>
            <person name="Foster-Nyarko E."/>
            <person name="Jarju S."/>
            <person name="Secka A."/>
            <person name="Antonio M."/>
            <person name="Oren A."/>
            <person name="Chaudhuri R.R."/>
            <person name="La Ragione R."/>
            <person name="Hildebrand F."/>
            <person name="Pallen M.J."/>
        </authorList>
    </citation>
    <scope>NUCLEOTIDE SEQUENCE</scope>
    <source>
        <strain evidence="2">CHK152-2871</strain>
    </source>
</reference>
<proteinExistence type="predicted"/>
<dbReference type="GO" id="GO:0005829">
    <property type="term" value="C:cytosol"/>
    <property type="evidence" value="ECO:0007669"/>
    <property type="project" value="TreeGrafter"/>
</dbReference>
<evidence type="ECO:0000313" key="3">
    <source>
        <dbReference type="Proteomes" id="UP000886865"/>
    </source>
</evidence>
<dbReference type="GO" id="GO:0045004">
    <property type="term" value="P:DNA replication proofreading"/>
    <property type="evidence" value="ECO:0007669"/>
    <property type="project" value="TreeGrafter"/>
</dbReference>
<dbReference type="EMBL" id="DVJQ01000073">
    <property type="protein sequence ID" value="HIS75051.1"/>
    <property type="molecule type" value="Genomic_DNA"/>
</dbReference>
<dbReference type="Proteomes" id="UP000886865">
    <property type="component" value="Unassembled WGS sequence"/>
</dbReference>
<accession>A0A9D1JYF5</accession>
<evidence type="ECO:0000259" key="1">
    <source>
        <dbReference type="SMART" id="SM00479"/>
    </source>
</evidence>
<dbReference type="InterPro" id="IPR013520">
    <property type="entry name" value="Ribonucl_H"/>
</dbReference>
<keyword evidence="2" id="KW-0378">Hydrolase</keyword>
<gene>
    <name evidence="2" type="ORF">IAA86_08550</name>
</gene>
<dbReference type="InterPro" id="IPR036397">
    <property type="entry name" value="RNaseH_sf"/>
</dbReference>
<keyword evidence="2" id="KW-0269">Exonuclease</keyword>
<dbReference type="FunFam" id="3.30.420.10:FF:000045">
    <property type="entry name" value="3'-5' exonuclease DinG"/>
    <property type="match status" value="1"/>
</dbReference>
<protein>
    <submittedName>
        <fullName evidence="2">3'-5' exonuclease</fullName>
    </submittedName>
</protein>
<name>A0A9D1JYF5_9BACT</name>
<dbReference type="NCBIfam" id="TIGR00573">
    <property type="entry name" value="dnaq"/>
    <property type="match status" value="1"/>
</dbReference>
<dbReference type="CDD" id="cd06127">
    <property type="entry name" value="DEDDh"/>
    <property type="match status" value="1"/>
</dbReference>
<dbReference type="SMART" id="SM00479">
    <property type="entry name" value="EXOIII"/>
    <property type="match status" value="1"/>
</dbReference>
<feature type="domain" description="Exonuclease" evidence="1">
    <location>
        <begin position="6"/>
        <end position="172"/>
    </location>
</feature>
<dbReference type="Pfam" id="PF00929">
    <property type="entry name" value="RNase_T"/>
    <property type="match status" value="1"/>
</dbReference>
<organism evidence="2 3">
    <name type="scientific">Candidatus Galligastranaerophilus intestinavium</name>
    <dbReference type="NCBI Taxonomy" id="2840836"/>
    <lineage>
        <taxon>Bacteria</taxon>
        <taxon>Candidatus Galligastranaerophilus</taxon>
    </lineage>
</organism>
<dbReference type="GO" id="GO:0003887">
    <property type="term" value="F:DNA-directed DNA polymerase activity"/>
    <property type="evidence" value="ECO:0007669"/>
    <property type="project" value="InterPro"/>
</dbReference>
<dbReference type="AlphaFoldDB" id="A0A9D1JYF5"/>
<sequence>MAENLVEIVVDVETTGLDYTREKIIEFAGVKLVDGVITESFETLVNPHQHIRKSSQAIHGISEETLIDAPEEEEIFPKIFEFIGDGVIVAHNAIFDFSFLNRTSKRLYDKPLENRYVDTQMMFKEVYPQMESCGLESLMNTFRVDFSTRHRAMADAMGLAQCYPKLKEMYFQKYDWQLSQIQNADYLFERYLRLQNAISVMQSEIQDLRSIFRIYFEKGGKDIVANSGETLSYNSKKTFSYDFLQIKDILDEIGALPKAVRLNNAFVDRLVMGNALDEETKDKIKSARIAISENKTLSVKKPDNSAS</sequence>
<dbReference type="InterPro" id="IPR012337">
    <property type="entry name" value="RNaseH-like_sf"/>
</dbReference>
<dbReference type="GO" id="GO:0008408">
    <property type="term" value="F:3'-5' exonuclease activity"/>
    <property type="evidence" value="ECO:0007669"/>
    <property type="project" value="TreeGrafter"/>
</dbReference>
<dbReference type="SUPFAM" id="SSF53098">
    <property type="entry name" value="Ribonuclease H-like"/>
    <property type="match status" value="1"/>
</dbReference>
<dbReference type="PANTHER" id="PTHR30231">
    <property type="entry name" value="DNA POLYMERASE III SUBUNIT EPSILON"/>
    <property type="match status" value="1"/>
</dbReference>
<evidence type="ECO:0000313" key="2">
    <source>
        <dbReference type="EMBL" id="HIS75051.1"/>
    </source>
</evidence>
<dbReference type="InterPro" id="IPR006054">
    <property type="entry name" value="DnaQ"/>
</dbReference>
<dbReference type="GO" id="GO:0003677">
    <property type="term" value="F:DNA binding"/>
    <property type="evidence" value="ECO:0007669"/>
    <property type="project" value="InterPro"/>
</dbReference>
<dbReference type="PANTHER" id="PTHR30231:SF41">
    <property type="entry name" value="DNA POLYMERASE III SUBUNIT EPSILON"/>
    <property type="match status" value="1"/>
</dbReference>
<reference evidence="2" key="1">
    <citation type="submission" date="2020-10" db="EMBL/GenBank/DDBJ databases">
        <authorList>
            <person name="Gilroy R."/>
        </authorList>
    </citation>
    <scope>NUCLEOTIDE SEQUENCE</scope>
    <source>
        <strain evidence="2">CHK152-2871</strain>
    </source>
</reference>
<dbReference type="Gene3D" id="3.30.420.10">
    <property type="entry name" value="Ribonuclease H-like superfamily/Ribonuclease H"/>
    <property type="match status" value="1"/>
</dbReference>